<comment type="caution">
    <text evidence="1">The sequence shown here is derived from an EMBL/GenBank/DDBJ whole genome shotgun (WGS) entry which is preliminary data.</text>
</comment>
<organism evidence="1 2">
    <name type="scientific">Acrocarpospora phusangensis</name>
    <dbReference type="NCBI Taxonomy" id="1070424"/>
    <lineage>
        <taxon>Bacteria</taxon>
        <taxon>Bacillati</taxon>
        <taxon>Actinomycetota</taxon>
        <taxon>Actinomycetes</taxon>
        <taxon>Streptosporangiales</taxon>
        <taxon>Streptosporangiaceae</taxon>
        <taxon>Acrocarpospora</taxon>
    </lineage>
</organism>
<dbReference type="Proteomes" id="UP000640052">
    <property type="component" value="Unassembled WGS sequence"/>
</dbReference>
<evidence type="ECO:0000313" key="2">
    <source>
        <dbReference type="Proteomes" id="UP000640052"/>
    </source>
</evidence>
<reference evidence="1" key="1">
    <citation type="submission" date="2021-01" db="EMBL/GenBank/DDBJ databases">
        <title>Whole genome shotgun sequence of Acrocarpospora phusangensis NBRC 108782.</title>
        <authorList>
            <person name="Komaki H."/>
            <person name="Tamura T."/>
        </authorList>
    </citation>
    <scope>NUCLEOTIDE SEQUENCE</scope>
    <source>
        <strain evidence="1">NBRC 108782</strain>
    </source>
</reference>
<evidence type="ECO:0000313" key="1">
    <source>
        <dbReference type="EMBL" id="GIH22812.1"/>
    </source>
</evidence>
<keyword evidence="2" id="KW-1185">Reference proteome</keyword>
<dbReference type="AlphaFoldDB" id="A0A919QAJ1"/>
<gene>
    <name evidence="1" type="ORF">Aph01nite_11220</name>
</gene>
<sequence length="167" mass="17641">MSSPPLAGSIGAKINVRIPETIHMEIRRKLTALALAGAMVLAAIPAGPAHASAQTAYAGSVSLSITPSSPYVYLVQISGTAPSAQTSTYMYGLYGNDFPKADHLLRIGMLGPATTEPNGTFTQYFLVTGDILDEDSGVFLDEIYALVRYDTPLPVRSARSNTVVGSY</sequence>
<name>A0A919QAJ1_9ACTN</name>
<proteinExistence type="predicted"/>
<dbReference type="EMBL" id="BOOA01000006">
    <property type="protein sequence ID" value="GIH22812.1"/>
    <property type="molecule type" value="Genomic_DNA"/>
</dbReference>
<accession>A0A919QAJ1</accession>
<protein>
    <submittedName>
        <fullName evidence="1">Uncharacterized protein</fullName>
    </submittedName>
</protein>